<feature type="domain" description="Aminoglycoside phosphotransferase" evidence="1">
    <location>
        <begin position="102"/>
        <end position="316"/>
    </location>
</feature>
<comment type="caution">
    <text evidence="2">The sequence shown here is derived from an EMBL/GenBank/DDBJ whole genome shotgun (WGS) entry which is preliminary data.</text>
</comment>
<dbReference type="Gene3D" id="3.90.1200.10">
    <property type="match status" value="1"/>
</dbReference>
<dbReference type="InterPro" id="IPR011009">
    <property type="entry name" value="Kinase-like_dom_sf"/>
</dbReference>
<dbReference type="PANTHER" id="PTHR21310:SF13">
    <property type="entry name" value="AMINOGLYCOSIDE PHOSPHOTRANSFERASE DOMAIN-CONTAINING PROTEIN"/>
    <property type="match status" value="1"/>
</dbReference>
<feature type="non-terminal residue" evidence="2">
    <location>
        <position position="388"/>
    </location>
</feature>
<evidence type="ECO:0000313" key="3">
    <source>
        <dbReference type="Proteomes" id="UP001222325"/>
    </source>
</evidence>
<dbReference type="InterPro" id="IPR002575">
    <property type="entry name" value="Aminoglycoside_PTrfase"/>
</dbReference>
<accession>A0AAD6XTM4</accession>
<proteinExistence type="predicted"/>
<dbReference type="Pfam" id="PF01636">
    <property type="entry name" value="APH"/>
    <property type="match status" value="1"/>
</dbReference>
<reference evidence="2" key="1">
    <citation type="submission" date="2023-03" db="EMBL/GenBank/DDBJ databases">
        <title>Massive genome expansion in bonnet fungi (Mycena s.s.) driven by repeated elements and novel gene families across ecological guilds.</title>
        <authorList>
            <consortium name="Lawrence Berkeley National Laboratory"/>
            <person name="Harder C.B."/>
            <person name="Miyauchi S."/>
            <person name="Viragh M."/>
            <person name="Kuo A."/>
            <person name="Thoen E."/>
            <person name="Andreopoulos B."/>
            <person name="Lu D."/>
            <person name="Skrede I."/>
            <person name="Drula E."/>
            <person name="Henrissat B."/>
            <person name="Morin E."/>
            <person name="Kohler A."/>
            <person name="Barry K."/>
            <person name="LaButti K."/>
            <person name="Morin E."/>
            <person name="Salamov A."/>
            <person name="Lipzen A."/>
            <person name="Mereny Z."/>
            <person name="Hegedus B."/>
            <person name="Baldrian P."/>
            <person name="Stursova M."/>
            <person name="Weitz H."/>
            <person name="Taylor A."/>
            <person name="Grigoriev I.V."/>
            <person name="Nagy L.G."/>
            <person name="Martin F."/>
            <person name="Kauserud H."/>
        </authorList>
    </citation>
    <scope>NUCLEOTIDE SEQUENCE</scope>
    <source>
        <strain evidence="2">CBHHK173m</strain>
    </source>
</reference>
<dbReference type="Proteomes" id="UP001222325">
    <property type="component" value="Unassembled WGS sequence"/>
</dbReference>
<organism evidence="2 3">
    <name type="scientific">Mycena belliarum</name>
    <dbReference type="NCBI Taxonomy" id="1033014"/>
    <lineage>
        <taxon>Eukaryota</taxon>
        <taxon>Fungi</taxon>
        <taxon>Dikarya</taxon>
        <taxon>Basidiomycota</taxon>
        <taxon>Agaricomycotina</taxon>
        <taxon>Agaricomycetes</taxon>
        <taxon>Agaricomycetidae</taxon>
        <taxon>Agaricales</taxon>
        <taxon>Marasmiineae</taxon>
        <taxon>Mycenaceae</taxon>
        <taxon>Mycena</taxon>
    </lineage>
</organism>
<dbReference type="SUPFAM" id="SSF56112">
    <property type="entry name" value="Protein kinase-like (PK-like)"/>
    <property type="match status" value="1"/>
</dbReference>
<dbReference type="AlphaFoldDB" id="A0AAD6XTM4"/>
<dbReference type="Gene3D" id="3.30.200.20">
    <property type="entry name" value="Phosphorylase Kinase, domain 1"/>
    <property type="match status" value="1"/>
</dbReference>
<evidence type="ECO:0000313" key="2">
    <source>
        <dbReference type="EMBL" id="KAJ7094702.1"/>
    </source>
</evidence>
<evidence type="ECO:0000259" key="1">
    <source>
        <dbReference type="Pfam" id="PF01636"/>
    </source>
</evidence>
<dbReference type="EMBL" id="JARJCN010000014">
    <property type="protein sequence ID" value="KAJ7094702.1"/>
    <property type="molecule type" value="Genomic_DNA"/>
</dbReference>
<dbReference type="InterPro" id="IPR051678">
    <property type="entry name" value="AGP_Transferase"/>
</dbReference>
<keyword evidence="3" id="KW-1185">Reference proteome</keyword>
<name>A0AAD6XTM4_9AGAR</name>
<dbReference type="PANTHER" id="PTHR21310">
    <property type="entry name" value="AMINOGLYCOSIDE PHOSPHOTRANSFERASE-RELATED-RELATED"/>
    <property type="match status" value="1"/>
</dbReference>
<protein>
    <recommendedName>
        <fullName evidence="1">Aminoglycoside phosphotransferase domain-containing protein</fullName>
    </recommendedName>
</protein>
<sequence>MGCLPSSMAPLQLEEQEIEYPSPNIDSIVEQTNKFFAAENLKVRRSRTMSLGGYHAIIELIVDINAETCKGEDSASQRQLVARVDFPFQALCTDKAIAVPWKLASEVATMQYVKERTAIPIPRIYFYDEDADGKVGGAWMLMEYVNGDDLQYHWQTMSRAQKQSICCSIADYWNQLLSLRFDAIGSLHFDDSGEIKVGPLSMMCSLSTTAYDYPSRDKCGPFATTREWIMAEANGDFRYKTRIYMARGSKAEGEDRQENRRLFIRDTVSWLSELPLLHEPDTYPTTLCPSDFGMHNVMVSRRDPTEIVAVIDWEGTQTVPIWNIHRPSFFGVAECEEQVELDAMLWEKVGSLNATWSESMASGRYLRNAAMRASLSDWDPASYTLEMS</sequence>
<gene>
    <name evidence="2" type="ORF">B0H15DRAFT_830573</name>
</gene>